<comment type="caution">
    <text evidence="1">The sequence shown here is derived from an EMBL/GenBank/DDBJ whole genome shotgun (WGS) entry which is preliminary data.</text>
</comment>
<evidence type="ECO:0000313" key="2">
    <source>
        <dbReference type="Proteomes" id="UP001281761"/>
    </source>
</evidence>
<organism evidence="1 2">
    <name type="scientific">Blattamonas nauphoetae</name>
    <dbReference type="NCBI Taxonomy" id="2049346"/>
    <lineage>
        <taxon>Eukaryota</taxon>
        <taxon>Metamonada</taxon>
        <taxon>Preaxostyla</taxon>
        <taxon>Oxymonadida</taxon>
        <taxon>Blattamonas</taxon>
    </lineage>
</organism>
<accession>A0ABQ9X936</accession>
<keyword evidence="2" id="KW-1185">Reference proteome</keyword>
<protein>
    <submittedName>
        <fullName evidence="1">Uncharacterized protein</fullName>
    </submittedName>
</protein>
<dbReference type="EMBL" id="JARBJD010000162">
    <property type="protein sequence ID" value="KAK2949088.1"/>
    <property type="molecule type" value="Genomic_DNA"/>
</dbReference>
<evidence type="ECO:0000313" key="1">
    <source>
        <dbReference type="EMBL" id="KAK2949088.1"/>
    </source>
</evidence>
<dbReference type="Proteomes" id="UP001281761">
    <property type="component" value="Unassembled WGS sequence"/>
</dbReference>
<gene>
    <name evidence="1" type="ORF">BLNAU_15929</name>
</gene>
<proteinExistence type="predicted"/>
<name>A0ABQ9X936_9EUKA</name>
<sequence>MSAEGWGLSFRGMEALEQRIDKINAIMSLETDISSDSDMLQTIRELNDAINGKTTQKEKEFIELYERLRLVHDSSQKPSDQFDVIASFLSQGRYIESVCSVAQSIQENLPILDDKSFPAILSRESEVYNALNQHVCTQGIFDEVLSNAQQSLRDYHHVISNINSFLIDTDAP</sequence>
<reference evidence="1 2" key="1">
    <citation type="journal article" date="2022" name="bioRxiv">
        <title>Genomics of Preaxostyla Flagellates Illuminates Evolutionary Transitions and the Path Towards Mitochondrial Loss.</title>
        <authorList>
            <person name="Novak L.V.F."/>
            <person name="Treitli S.C."/>
            <person name="Pyrih J."/>
            <person name="Halakuc P."/>
            <person name="Pipaliya S.V."/>
            <person name="Vacek V."/>
            <person name="Brzon O."/>
            <person name="Soukal P."/>
            <person name="Eme L."/>
            <person name="Dacks J.B."/>
            <person name="Karnkowska A."/>
            <person name="Elias M."/>
            <person name="Hampl V."/>
        </authorList>
    </citation>
    <scope>NUCLEOTIDE SEQUENCE [LARGE SCALE GENOMIC DNA]</scope>
    <source>
        <strain evidence="1">NAU3</strain>
        <tissue evidence="1">Gut</tissue>
    </source>
</reference>